<keyword evidence="8" id="KW-0238">DNA-binding</keyword>
<dbReference type="PANTHER" id="PTHR11070:SF2">
    <property type="entry name" value="ATP-DEPENDENT DNA HELICASE SRS2"/>
    <property type="match status" value="1"/>
</dbReference>
<evidence type="ECO:0000256" key="6">
    <source>
        <dbReference type="ARBA" id="ARBA00022839"/>
    </source>
</evidence>
<dbReference type="EMBL" id="FZOA01000002">
    <property type="protein sequence ID" value="SNR69749.1"/>
    <property type="molecule type" value="Genomic_DNA"/>
</dbReference>
<dbReference type="OrthoDB" id="5905204at2"/>
<dbReference type="PROSITE" id="PS51198">
    <property type="entry name" value="UVRD_HELICASE_ATP_BIND"/>
    <property type="match status" value="1"/>
</dbReference>
<dbReference type="EC" id="5.6.2.4" evidence="12"/>
<evidence type="ECO:0000256" key="9">
    <source>
        <dbReference type="ARBA" id="ARBA00023204"/>
    </source>
</evidence>
<evidence type="ECO:0000256" key="1">
    <source>
        <dbReference type="ARBA" id="ARBA00022722"/>
    </source>
</evidence>
<reference evidence="19" key="1">
    <citation type="submission" date="2017-06" db="EMBL/GenBank/DDBJ databases">
        <authorList>
            <person name="Varghese N."/>
            <person name="Submissions S."/>
        </authorList>
    </citation>
    <scope>NUCLEOTIDE SEQUENCE [LARGE SCALE GENOMIC DNA]</scope>
    <source>
        <strain evidence="19">Ca-68</strain>
    </source>
</reference>
<dbReference type="InterPro" id="IPR011335">
    <property type="entry name" value="Restrct_endonuc-II-like"/>
</dbReference>
<organism evidence="18 19">
    <name type="scientific">Methylobacillus rhizosphaerae</name>
    <dbReference type="NCBI Taxonomy" id="551994"/>
    <lineage>
        <taxon>Bacteria</taxon>
        <taxon>Pseudomonadati</taxon>
        <taxon>Pseudomonadota</taxon>
        <taxon>Betaproteobacteria</taxon>
        <taxon>Nitrosomonadales</taxon>
        <taxon>Methylophilaceae</taxon>
        <taxon>Methylobacillus</taxon>
    </lineage>
</organism>
<dbReference type="InterPro" id="IPR011604">
    <property type="entry name" value="PDDEXK-like_dom_sf"/>
</dbReference>
<keyword evidence="2 15" id="KW-0547">Nucleotide-binding</keyword>
<dbReference type="PANTHER" id="PTHR11070">
    <property type="entry name" value="UVRD / RECB / PCRA DNA HELICASE FAMILY MEMBER"/>
    <property type="match status" value="1"/>
</dbReference>
<dbReference type="GO" id="GO:0033202">
    <property type="term" value="C:DNA helicase complex"/>
    <property type="evidence" value="ECO:0007669"/>
    <property type="project" value="TreeGrafter"/>
</dbReference>
<keyword evidence="1" id="KW-0540">Nuclease</keyword>
<evidence type="ECO:0000256" key="10">
    <source>
        <dbReference type="ARBA" id="ARBA00023235"/>
    </source>
</evidence>
<dbReference type="GO" id="GO:0000725">
    <property type="term" value="P:recombinational repair"/>
    <property type="evidence" value="ECO:0007669"/>
    <property type="project" value="TreeGrafter"/>
</dbReference>
<keyword evidence="6 18" id="KW-0269">Exonuclease</keyword>
<dbReference type="GO" id="GO:0043138">
    <property type="term" value="F:3'-5' DNA helicase activity"/>
    <property type="evidence" value="ECO:0007669"/>
    <property type="project" value="UniProtKB-EC"/>
</dbReference>
<dbReference type="Proteomes" id="UP000198305">
    <property type="component" value="Unassembled WGS sequence"/>
</dbReference>
<evidence type="ECO:0000256" key="5">
    <source>
        <dbReference type="ARBA" id="ARBA00022806"/>
    </source>
</evidence>
<dbReference type="Gene3D" id="1.10.486.10">
    <property type="entry name" value="PCRA, domain 4"/>
    <property type="match status" value="1"/>
</dbReference>
<dbReference type="SUPFAM" id="SSF52980">
    <property type="entry name" value="Restriction endonuclease-like"/>
    <property type="match status" value="1"/>
</dbReference>
<dbReference type="Gene3D" id="3.90.320.10">
    <property type="match status" value="1"/>
</dbReference>
<evidence type="ECO:0000256" key="8">
    <source>
        <dbReference type="ARBA" id="ARBA00023125"/>
    </source>
</evidence>
<evidence type="ECO:0000259" key="17">
    <source>
        <dbReference type="PROSITE" id="PS51217"/>
    </source>
</evidence>
<evidence type="ECO:0000256" key="12">
    <source>
        <dbReference type="ARBA" id="ARBA00034808"/>
    </source>
</evidence>
<comment type="catalytic activity">
    <reaction evidence="14">
        <text>ATP + H2O = ADP + phosphate + H(+)</text>
        <dbReference type="Rhea" id="RHEA:13065"/>
        <dbReference type="ChEBI" id="CHEBI:15377"/>
        <dbReference type="ChEBI" id="CHEBI:15378"/>
        <dbReference type="ChEBI" id="CHEBI:30616"/>
        <dbReference type="ChEBI" id="CHEBI:43474"/>
        <dbReference type="ChEBI" id="CHEBI:456216"/>
        <dbReference type="EC" id="5.6.2.4"/>
    </reaction>
</comment>
<evidence type="ECO:0000313" key="18">
    <source>
        <dbReference type="EMBL" id="SNR69749.1"/>
    </source>
</evidence>
<keyword evidence="7 15" id="KW-0067">ATP-binding</keyword>
<keyword evidence="10" id="KW-0413">Isomerase</keyword>
<dbReference type="InterPro" id="IPR014016">
    <property type="entry name" value="UvrD-like_ATP-bd"/>
</dbReference>
<comment type="catalytic activity">
    <reaction evidence="11">
        <text>Couples ATP hydrolysis with the unwinding of duplex DNA by translocating in the 3'-5' direction.</text>
        <dbReference type="EC" id="5.6.2.4"/>
    </reaction>
</comment>
<dbReference type="RefSeq" id="WP_089374706.1">
    <property type="nucleotide sequence ID" value="NZ_FZOA01000002.1"/>
</dbReference>
<dbReference type="InterPro" id="IPR000212">
    <property type="entry name" value="DNA_helicase_UvrD/REP"/>
</dbReference>
<gene>
    <name evidence="18" type="ORF">SAMN05192560_0554</name>
</gene>
<evidence type="ECO:0000256" key="3">
    <source>
        <dbReference type="ARBA" id="ARBA00022763"/>
    </source>
</evidence>
<keyword evidence="5 15" id="KW-0347">Helicase</keyword>
<dbReference type="GO" id="GO:0004527">
    <property type="term" value="F:exonuclease activity"/>
    <property type="evidence" value="ECO:0007669"/>
    <property type="project" value="UniProtKB-KW"/>
</dbReference>
<protein>
    <recommendedName>
        <fullName evidence="12">DNA 3'-5' helicase</fullName>
        <ecNumber evidence="12">5.6.2.4</ecNumber>
    </recommendedName>
    <alternativeName>
        <fullName evidence="13">DNA 3'-5' helicase II</fullName>
    </alternativeName>
</protein>
<evidence type="ECO:0000256" key="11">
    <source>
        <dbReference type="ARBA" id="ARBA00034617"/>
    </source>
</evidence>
<evidence type="ECO:0000256" key="14">
    <source>
        <dbReference type="ARBA" id="ARBA00048988"/>
    </source>
</evidence>
<keyword evidence="3" id="KW-0227">DNA damage</keyword>
<evidence type="ECO:0000256" key="4">
    <source>
        <dbReference type="ARBA" id="ARBA00022801"/>
    </source>
</evidence>
<dbReference type="InterPro" id="IPR014017">
    <property type="entry name" value="DNA_helicase_UvrD-like_C"/>
</dbReference>
<accession>A0A238YH83</accession>
<dbReference type="AlphaFoldDB" id="A0A238YH83"/>
<evidence type="ECO:0000256" key="2">
    <source>
        <dbReference type="ARBA" id="ARBA00022741"/>
    </source>
</evidence>
<dbReference type="GO" id="GO:0005524">
    <property type="term" value="F:ATP binding"/>
    <property type="evidence" value="ECO:0007669"/>
    <property type="project" value="UniProtKB-UniRule"/>
</dbReference>
<feature type="binding site" evidence="15">
    <location>
        <begin position="32"/>
        <end position="39"/>
    </location>
    <ligand>
        <name>ATP</name>
        <dbReference type="ChEBI" id="CHEBI:30616"/>
    </ligand>
</feature>
<sequence length="1130" mass="125125">MSGMHMNAEELLHLDQHSRQRALALESFIVEAPAGAGKTELLTQRFLRLLTTVQSPEEIMAITFTKKAAAEMRARIIDSLVMADSGKLPEAPHKQQTFQLGQAALAHAARLDWQLLDNPSRLRVYTIDSLSASLTMQMPLLSRFGSQPAISDDATVHYRLAAERTLALVDDDIYGGIARLALGYVENDVQKLTHLLVDMLGRRDQWLEFANRQDTQQLAEQALTHLVSADIHAAADAFPPRLQAVLMPIARYAAANLACDIPQALLLDWDNVLPATVSALPVWLAVCDLLLTDKGTLRKSVNVRNGFPATPESKPFKEQFAEVVATLQQTPGAEAALHRLRRLPHKHDAESWQMVAALAGLLNIAVAQLWLVFQQAGEVDFVEVSQRALMAIDSGDGAAPRELAMKLDYRISHLLVDEFQDTSPTQVRLLQHLTQEWVPGDGRTLFAVGDPMQSIYRFRKANVGLFLEVAAEGIGSLQLERLQLCRNNRSCPAVVEWINSTFRHVFPPRDSVVQGAIHYRDFVATRADSAGAGVMVHPLVAGTDDTTENMRICEAARIVEIIRHTWADKPGASIAVLVRARSHLETLVAEIRRHHADLRFQAVEIEQLAGRQSVQDLLALTHALLHRADRVNWLAILRAPWCGLRLADMHVLAGHERHRTVWSLLNDVRISQAMSEDGRQRCQHMVHVLAEALSQQGRMPLGRWLESTWIMLGGAQTLWQAGDIVDVEAYFRLVERLDQQGSFSLERLVQEMDKLFAEPDTQADGQLQFMTIHKSKGLQFDTVILPGLERKPANGATPLLLWEEVAIETPAGSSTELVAAPFIPKGSAAKDEPNPYSYLKLLEKERTDNEGARVLYVAATRAERSLHLLGSVKPNSKGDLKPASTTFLELLWPAIGGQFLQSADEPSRPVSCGQALLADFVPQLIRTAEADIPLLYIDSRHDSISSGEKRGDTPVLSRQASIEASIGTLAHKYVEMIAAQPDFNGWLQRLPGLKPAMMHWLRMQGHFGEVAETAAGQVVKLLELTLQSDDGRWVLAARPQAAAELAMGHMGDNGLKRLVVDRCFIENGERWIIDYKSTRLPEKADAAEIRKAASSFAAQLEGYAALFATEGLPVRKAIYFMTLGKLSELL</sequence>
<dbReference type="GO" id="GO:0005829">
    <property type="term" value="C:cytosol"/>
    <property type="evidence" value="ECO:0007669"/>
    <property type="project" value="TreeGrafter"/>
</dbReference>
<dbReference type="Pfam" id="PF00580">
    <property type="entry name" value="UvrD-helicase"/>
    <property type="match status" value="1"/>
</dbReference>
<dbReference type="SUPFAM" id="SSF52540">
    <property type="entry name" value="P-loop containing nucleoside triphosphate hydrolases"/>
    <property type="match status" value="1"/>
</dbReference>
<dbReference type="Pfam" id="PF13361">
    <property type="entry name" value="UvrD_C"/>
    <property type="match status" value="1"/>
</dbReference>
<keyword evidence="9" id="KW-0234">DNA repair</keyword>
<dbReference type="Gene3D" id="3.40.50.300">
    <property type="entry name" value="P-loop containing nucleotide triphosphate hydrolases"/>
    <property type="match status" value="3"/>
</dbReference>
<name>A0A238YH83_9PROT</name>
<dbReference type="GO" id="GO:0003677">
    <property type="term" value="F:DNA binding"/>
    <property type="evidence" value="ECO:0007669"/>
    <property type="project" value="UniProtKB-KW"/>
</dbReference>
<evidence type="ECO:0000256" key="15">
    <source>
        <dbReference type="PROSITE-ProRule" id="PRU00560"/>
    </source>
</evidence>
<proteinExistence type="predicted"/>
<evidence type="ECO:0000256" key="13">
    <source>
        <dbReference type="ARBA" id="ARBA00034923"/>
    </source>
</evidence>
<dbReference type="InterPro" id="IPR027417">
    <property type="entry name" value="P-loop_NTPase"/>
</dbReference>
<feature type="domain" description="UvrD-like helicase C-terminal" evidence="17">
    <location>
        <begin position="503"/>
        <end position="777"/>
    </location>
</feature>
<dbReference type="PROSITE" id="PS51217">
    <property type="entry name" value="UVRD_HELICASE_CTER"/>
    <property type="match status" value="1"/>
</dbReference>
<keyword evidence="19" id="KW-1185">Reference proteome</keyword>
<feature type="domain" description="UvrD-like helicase ATP-binding" evidence="16">
    <location>
        <begin position="11"/>
        <end position="491"/>
    </location>
</feature>
<keyword evidence="4 15" id="KW-0378">Hydrolase</keyword>
<evidence type="ECO:0000259" key="16">
    <source>
        <dbReference type="PROSITE" id="PS51198"/>
    </source>
</evidence>
<evidence type="ECO:0000256" key="7">
    <source>
        <dbReference type="ARBA" id="ARBA00022840"/>
    </source>
</evidence>
<evidence type="ECO:0000313" key="19">
    <source>
        <dbReference type="Proteomes" id="UP000198305"/>
    </source>
</evidence>